<dbReference type="Proteomes" id="UP001620295">
    <property type="component" value="Unassembled WGS sequence"/>
</dbReference>
<evidence type="ECO:0000259" key="1">
    <source>
        <dbReference type="Pfam" id="PF13471"/>
    </source>
</evidence>
<dbReference type="InterPro" id="IPR032708">
    <property type="entry name" value="McjB_C"/>
</dbReference>
<name>A0ABW8LSA7_9ACTN</name>
<dbReference type="InterPro" id="IPR053521">
    <property type="entry name" value="McjB-like"/>
</dbReference>
<protein>
    <submittedName>
        <fullName evidence="2">Lasso peptide biosynthesis B2 protein</fullName>
    </submittedName>
</protein>
<evidence type="ECO:0000313" key="3">
    <source>
        <dbReference type="Proteomes" id="UP001620295"/>
    </source>
</evidence>
<evidence type="ECO:0000313" key="2">
    <source>
        <dbReference type="EMBL" id="MFK4268775.1"/>
    </source>
</evidence>
<keyword evidence="3" id="KW-1185">Reference proteome</keyword>
<comment type="caution">
    <text evidence="2">The sequence shown here is derived from an EMBL/GenBank/DDBJ whole genome shotgun (WGS) entry which is preliminary data.</text>
</comment>
<organism evidence="2 3">
    <name type="scientific">Streptomyces milbemycinicus</name>
    <dbReference type="NCBI Taxonomy" id="476552"/>
    <lineage>
        <taxon>Bacteria</taxon>
        <taxon>Bacillati</taxon>
        <taxon>Actinomycetota</taxon>
        <taxon>Actinomycetes</taxon>
        <taxon>Kitasatosporales</taxon>
        <taxon>Streptomycetaceae</taxon>
        <taxon>Streptomyces</taxon>
    </lineage>
</organism>
<feature type="domain" description="Microcin J25-processing protein McjB C-terminal" evidence="1">
    <location>
        <begin position="22"/>
        <end position="132"/>
    </location>
</feature>
<reference evidence="2 3" key="1">
    <citation type="submission" date="2024-11" db="EMBL/GenBank/DDBJ databases">
        <title>The Natural Products Discovery Center: Release of the First 8490 Sequenced Strains for Exploring Actinobacteria Biosynthetic Diversity.</title>
        <authorList>
            <person name="Kalkreuter E."/>
            <person name="Kautsar S.A."/>
            <person name="Yang D."/>
            <person name="Bader C.D."/>
            <person name="Teijaro C.N."/>
            <person name="Fluegel L."/>
            <person name="Davis C.M."/>
            <person name="Simpson J.R."/>
            <person name="Lauterbach L."/>
            <person name="Steele A.D."/>
            <person name="Gui C."/>
            <person name="Meng S."/>
            <person name="Li G."/>
            <person name="Viehrig K."/>
            <person name="Ye F."/>
            <person name="Su P."/>
            <person name="Kiefer A.F."/>
            <person name="Nichols A."/>
            <person name="Cepeda A.J."/>
            <person name="Yan W."/>
            <person name="Fan B."/>
            <person name="Jiang Y."/>
            <person name="Adhikari A."/>
            <person name="Zheng C.-J."/>
            <person name="Schuster L."/>
            <person name="Cowan T.M."/>
            <person name="Smanski M.J."/>
            <person name="Chevrette M.G."/>
            <person name="De Carvalho L.P.S."/>
            <person name="Shen B."/>
        </authorList>
    </citation>
    <scope>NUCLEOTIDE SEQUENCE [LARGE SCALE GENOMIC DNA]</scope>
    <source>
        <strain evidence="2 3">NPDC020863</strain>
    </source>
</reference>
<proteinExistence type="predicted"/>
<gene>
    <name evidence="2" type="ORF">ACI2L5_28065</name>
</gene>
<accession>A0ABW8LSA7</accession>
<dbReference type="NCBIfam" id="NF033537">
    <property type="entry name" value="lasso_biosyn_B2"/>
    <property type="match status" value="1"/>
</dbReference>
<sequence length="138" mass="15312">MTMPVTLEETVPVPLLRRVAARVAVAAASLLIRLPPRRLRKVLRTARVGARPATEEAALKARQAVVAVSVRCAGQGCLQRSVAVALLCRIGRRWPDWCTGVRTEPFRAHAWVEVDGVPVGEREDIRYFHKVMAVQAKR</sequence>
<dbReference type="Pfam" id="PF13471">
    <property type="entry name" value="Transglut_core3"/>
    <property type="match status" value="1"/>
</dbReference>
<dbReference type="RefSeq" id="WP_404747403.1">
    <property type="nucleotide sequence ID" value="NZ_JBJDQH010000009.1"/>
</dbReference>
<dbReference type="EMBL" id="JBJDQH010000009">
    <property type="protein sequence ID" value="MFK4268775.1"/>
    <property type="molecule type" value="Genomic_DNA"/>
</dbReference>